<name>A0ABP2XHB6_9NEIS</name>
<keyword evidence="2" id="KW-1185">Reference proteome</keyword>
<evidence type="ECO:0000313" key="1">
    <source>
        <dbReference type="EMBL" id="ERE00263.1"/>
    </source>
</evidence>
<sequence>MSEKAQRDSLRFFRFRTILMHENERFFSLKNIYPDCLI</sequence>
<proteinExistence type="predicted"/>
<protein>
    <recommendedName>
        <fullName evidence="3">Transposase</fullName>
    </recommendedName>
</protein>
<dbReference type="Proteomes" id="UP000016426">
    <property type="component" value="Unassembled WGS sequence"/>
</dbReference>
<comment type="caution">
    <text evidence="1">The sequence shown here is derived from an EMBL/GenBank/DDBJ whole genome shotgun (WGS) entry which is preliminary data.</text>
</comment>
<evidence type="ECO:0000313" key="2">
    <source>
        <dbReference type="Proteomes" id="UP000016426"/>
    </source>
</evidence>
<evidence type="ECO:0008006" key="3">
    <source>
        <dbReference type="Google" id="ProtNLM"/>
    </source>
</evidence>
<dbReference type="EMBL" id="AVPH01000280">
    <property type="protein sequence ID" value="ERE00263.1"/>
    <property type="molecule type" value="Genomic_DNA"/>
</dbReference>
<accession>A0ABP2XHB6</accession>
<reference evidence="1 2" key="1">
    <citation type="journal article" date="2013" name="Genome Announc.">
        <title>Genome Sequence of the Pigment-Producing Bacterium Pseudogulbenkiania ferrooxidans, Isolated from Loktak Lake.</title>
        <authorList>
            <person name="Puranik S."/>
            <person name="Talkal R."/>
            <person name="Qureshi A."/>
            <person name="Khardenavis A."/>
            <person name="Kapley A."/>
            <person name="Purohit H.J."/>
        </authorList>
    </citation>
    <scope>NUCLEOTIDE SEQUENCE [LARGE SCALE GENOMIC DNA]</scope>
    <source>
        <strain evidence="1 2">EGD-HP2</strain>
    </source>
</reference>
<organism evidence="1 2">
    <name type="scientific">Pseudogulbenkiania ferrooxidans EGD-HP2</name>
    <dbReference type="NCBI Taxonomy" id="1388764"/>
    <lineage>
        <taxon>Bacteria</taxon>
        <taxon>Pseudomonadati</taxon>
        <taxon>Pseudomonadota</taxon>
        <taxon>Betaproteobacteria</taxon>
        <taxon>Neisseriales</taxon>
        <taxon>Chromobacteriaceae</taxon>
        <taxon>Pseudogulbenkiania</taxon>
    </lineage>
</organism>
<gene>
    <name evidence="1" type="ORF">O166_02010</name>
</gene>